<evidence type="ECO:0000313" key="1">
    <source>
        <dbReference type="EMBL" id="MCI4393667.1"/>
    </source>
</evidence>
<dbReference type="EMBL" id="CM040479">
    <property type="protein sequence ID" value="MCI4393667.1"/>
    <property type="molecule type" value="Genomic_DNA"/>
</dbReference>
<name>A0ACC5XR76_PANGG</name>
<protein>
    <submittedName>
        <fullName evidence="1">Uncharacterized protein</fullName>
    </submittedName>
</protein>
<accession>A0ACC5XR76</accession>
<organism evidence="1 2">
    <name type="scientific">Pangasianodon gigas</name>
    <name type="common">Mekong giant catfish</name>
    <name type="synonym">Pangasius gigas</name>
    <dbReference type="NCBI Taxonomy" id="30993"/>
    <lineage>
        <taxon>Eukaryota</taxon>
        <taxon>Metazoa</taxon>
        <taxon>Chordata</taxon>
        <taxon>Craniata</taxon>
        <taxon>Vertebrata</taxon>
        <taxon>Euteleostomi</taxon>
        <taxon>Actinopterygii</taxon>
        <taxon>Neopterygii</taxon>
        <taxon>Teleostei</taxon>
        <taxon>Ostariophysi</taxon>
        <taxon>Siluriformes</taxon>
        <taxon>Pangasiidae</taxon>
        <taxon>Pangasianodon</taxon>
    </lineage>
</organism>
<evidence type="ECO:0000313" key="2">
    <source>
        <dbReference type="Proteomes" id="UP000829447"/>
    </source>
</evidence>
<sequence length="1133" mass="128757">MDSYKRFSDENYKHWLQTAESLYILRSHIREFVENETENYHSSLRETLQDEICKSKCSLHKCPPRSKKFPICDKCHKWKDAILDNHKHKGIDIPWNNCQPHLWPTDKWEVAKVYMLRGTKNHHSFDQFDISAILNFMYHCKHFEAFAEGQYLTKVINVRNKVMHSPDFRLSKEEMDDSIKNVQELAKILENHAPGLKTISKQIQKFNRILERCNGQVSQNDSKEERLKLLDREQHALKEKIESLAQCYEEDQDIERKLQEELQGMKNFLDQNKDLLENLGPQVNRLNEIQEKVDKHDQDINKLSNRVDRLENVAPDPVFSSDALKFKNHVFEEARRRNMPEPEFTEECEPSGYRGIVNVNGLTFRGSQVCKNKRNAHQEVAKLALEYMKSHPEWKEEPIETTSSISSSTASSSTIYHGIVTVVLNNQEIVSDGCGQEEEATESAYRKLACQFGLTSLEAGNTFRTAVLEHFQRCNFPKPQERSVCQDDKTFCKLQISGPFTFYGKDCSSKKKQAEHLAAKVALQHLSGLLNCRSLANADDNWKGFLKERLDALGLQQPEYNFTLKKVCIGHEIEGSITSEDDNSHISSSVTAVQDLPTADTVSAVECQVTETLDFSHPETPSQAPKVDSTGTIYYGIVTVVLNNQEVVSDGCVQEEEAIESAYRKLACQFGLTSHEGKAAVQEHFQRCNFPLPLGHSVHEGDKIFFKLQLTGDFTFSDKDGSSKKKQAEQQAAKVALQHLSGLLNCSFEAEAGKNYKGFLKERLDALHLKSPVYTCKEKRGVSEEVEGPSTSGDNSHSSCTTAISENVCLQPKDTVSQECLVTETQDASPPDISNKSPKFDDTAINTLLTLFHLKAPSVTVENVSTEMIFSCHVDINLDKFTYQNNNQYTAKKDAIRKTYLLLGNALGISKQKLDENNASMLVKQDFSQKSLTLPKEVFEDNKCSLNDITYNLVYDGKGSTEAEAKQAALQKALDMLTLLFGFKSLPKCSTVEETEAQINTLLRTKGQKDLIYSHKHNLYKCSVELLFKDYTMESKHEKRKKENLNHLSSRILGLLAVEPEPNTASLRNCLDDWFKQKNLKQPVFENTEEAHGSKVTFSVKVSCSNPNWEDSMKVAEEKLVDELREKLKYLTD</sequence>
<reference evidence="1 2" key="1">
    <citation type="journal article" date="2022" name="bioRxiv">
        <title>An ancient truncated duplication of the anti-Mullerian hormone receptor type 2 gene is a potential conserved master sex determinant in the Pangasiidae catfish family.</title>
        <authorList>
            <person name="Wen M."/>
            <person name="Pan Q."/>
            <person name="Jouanno E."/>
            <person name="Montfort J."/>
            <person name="Zahm M."/>
            <person name="Cabau C."/>
            <person name="Klopp C."/>
            <person name="Iampietro C."/>
            <person name="Roques C."/>
            <person name="Bouchez O."/>
            <person name="Castinel A."/>
            <person name="Donnadieu C."/>
            <person name="Parrinello H."/>
            <person name="Poncet C."/>
            <person name="Belmonte E."/>
            <person name="Gautier V."/>
            <person name="Avarre J.-C."/>
            <person name="Dugue R."/>
            <person name="Gustiano R."/>
            <person name="Ha T.T.T."/>
            <person name="Campet M."/>
            <person name="Sriphairoj K."/>
            <person name="Ribolli J."/>
            <person name="de Almeida F.L."/>
            <person name="Desvignes T."/>
            <person name="Postlethwait J.H."/>
            <person name="Bucao C.F."/>
            <person name="Robinson-Rechavi M."/>
            <person name="Bobe J."/>
            <person name="Herpin A."/>
            <person name="Guiguen Y."/>
        </authorList>
    </citation>
    <scope>NUCLEOTIDE SEQUENCE [LARGE SCALE GENOMIC DNA]</scope>
    <source>
        <strain evidence="1">YG-Dec2019</strain>
    </source>
</reference>
<comment type="caution">
    <text evidence="1">The sequence shown here is derived from an EMBL/GenBank/DDBJ whole genome shotgun (WGS) entry which is preliminary data.</text>
</comment>
<gene>
    <name evidence="1" type="ORF">PGIGA_G00160110</name>
</gene>
<keyword evidence="2" id="KW-1185">Reference proteome</keyword>
<proteinExistence type="predicted"/>
<dbReference type="Proteomes" id="UP000829447">
    <property type="component" value="Linkage Group LG26"/>
</dbReference>